<keyword evidence="11 14" id="KW-0407">Ion channel</keyword>
<evidence type="ECO:0000256" key="1">
    <source>
        <dbReference type="ARBA" id="ARBA00004141"/>
    </source>
</evidence>
<keyword evidence="3" id="KW-0633">Potassium transport</keyword>
<dbReference type="SUPFAM" id="SSF81324">
    <property type="entry name" value="Voltage-gated potassium channels"/>
    <property type="match status" value="1"/>
</dbReference>
<name>A0A0X3AM84_9FLAO</name>
<evidence type="ECO:0000256" key="10">
    <source>
        <dbReference type="ARBA" id="ARBA00023136"/>
    </source>
</evidence>
<dbReference type="PRINTS" id="PR00169">
    <property type="entry name" value="KCHANNEL"/>
</dbReference>
<proteinExistence type="predicted"/>
<feature type="transmembrane region" description="Helical" evidence="12">
    <location>
        <begin position="231"/>
        <end position="253"/>
    </location>
</feature>
<evidence type="ECO:0000256" key="5">
    <source>
        <dbReference type="ARBA" id="ARBA00022826"/>
    </source>
</evidence>
<dbReference type="InterPro" id="IPR005821">
    <property type="entry name" value="Ion_trans_dom"/>
</dbReference>
<keyword evidence="15" id="KW-1185">Reference proteome</keyword>
<dbReference type="Gene3D" id="1.20.120.350">
    <property type="entry name" value="Voltage-gated potassium channels. Chain C"/>
    <property type="match status" value="1"/>
</dbReference>
<gene>
    <name evidence="14" type="ORF">Ga0061079_101156</name>
</gene>
<dbReference type="RefSeq" id="WP_245630711.1">
    <property type="nucleotide sequence ID" value="NZ_FCOR01000001.1"/>
</dbReference>
<evidence type="ECO:0000313" key="14">
    <source>
        <dbReference type="EMBL" id="CVK15343.1"/>
    </source>
</evidence>
<evidence type="ECO:0000256" key="7">
    <source>
        <dbReference type="ARBA" id="ARBA00022958"/>
    </source>
</evidence>
<evidence type="ECO:0000256" key="4">
    <source>
        <dbReference type="ARBA" id="ARBA00022692"/>
    </source>
</evidence>
<feature type="transmembrane region" description="Helical" evidence="12">
    <location>
        <begin position="44"/>
        <end position="62"/>
    </location>
</feature>
<evidence type="ECO:0000256" key="12">
    <source>
        <dbReference type="SAM" id="Phobius"/>
    </source>
</evidence>
<dbReference type="Proteomes" id="UP000182761">
    <property type="component" value="Unassembled WGS sequence"/>
</dbReference>
<organism evidence="14 15">
    <name type="scientific">Apibacter mensalis</name>
    <dbReference type="NCBI Taxonomy" id="1586267"/>
    <lineage>
        <taxon>Bacteria</taxon>
        <taxon>Pseudomonadati</taxon>
        <taxon>Bacteroidota</taxon>
        <taxon>Flavobacteriia</taxon>
        <taxon>Flavobacteriales</taxon>
        <taxon>Weeksellaceae</taxon>
        <taxon>Apibacter</taxon>
    </lineage>
</organism>
<keyword evidence="5" id="KW-0631">Potassium channel</keyword>
<protein>
    <submittedName>
        <fullName evidence="14">Voltage-gated potassium channel</fullName>
    </submittedName>
</protein>
<keyword evidence="10 12" id="KW-0472">Membrane</keyword>
<dbReference type="GO" id="GO:0008076">
    <property type="term" value="C:voltage-gated potassium channel complex"/>
    <property type="evidence" value="ECO:0007669"/>
    <property type="project" value="InterPro"/>
</dbReference>
<evidence type="ECO:0000256" key="2">
    <source>
        <dbReference type="ARBA" id="ARBA00022448"/>
    </source>
</evidence>
<accession>A0A0X3AM84</accession>
<keyword evidence="6" id="KW-0851">Voltage-gated channel</keyword>
<dbReference type="STRING" id="1586267.GCA_001418685_00157"/>
<evidence type="ECO:0000256" key="8">
    <source>
        <dbReference type="ARBA" id="ARBA00022989"/>
    </source>
</evidence>
<dbReference type="InterPro" id="IPR027359">
    <property type="entry name" value="Volt_channel_dom_sf"/>
</dbReference>
<reference evidence="14 15" key="1">
    <citation type="submission" date="2016-01" db="EMBL/GenBank/DDBJ databases">
        <authorList>
            <person name="McClelland M."/>
            <person name="Jain A."/>
            <person name="Saraogi P."/>
            <person name="Mendelson R."/>
            <person name="Westerman R."/>
            <person name="SanMiguel P."/>
            <person name="Csonka L."/>
        </authorList>
    </citation>
    <scope>NUCLEOTIDE SEQUENCE [LARGE SCALE GENOMIC DNA]</scope>
    <source>
        <strain evidence="14 15">R-53146</strain>
    </source>
</reference>
<evidence type="ECO:0000256" key="3">
    <source>
        <dbReference type="ARBA" id="ARBA00022538"/>
    </source>
</evidence>
<keyword evidence="2" id="KW-0813">Transport</keyword>
<comment type="subcellular location">
    <subcellularLocation>
        <location evidence="1">Membrane</location>
        <topology evidence="1">Multi-pass membrane protein</topology>
    </subcellularLocation>
</comment>
<keyword evidence="9" id="KW-0406">Ion transport</keyword>
<sequence length="301" mass="34310">MKKIVKEIKLFFIGKSPECKKGTAIWKAELYEIIFESDTVKGKIFDIILLFFITLSTLIIMLESVPDISSKIGFWLYILDWWVTISFTVEYILRVSSAKKARKYSTSFYGIIDILSIIPTYLSIFFVQSHYLAIIRILRLLRIFRIFKMGTYIDESNSLLISLRKSKRKIFVFLYFIIITTLILGSLMYVIEGGQNRESFSSIPQSMYWAVVTLTTVGYGDVAPVTVLGKIIASGIMILGYSIISVPAGLLSAEYTRQKKNQLNCKKCNFCNTITNEADAIYCKQCGHNLNMPAKNNETNS</sequence>
<evidence type="ECO:0000313" key="15">
    <source>
        <dbReference type="Proteomes" id="UP000182761"/>
    </source>
</evidence>
<evidence type="ECO:0000259" key="13">
    <source>
        <dbReference type="Pfam" id="PF00520"/>
    </source>
</evidence>
<feature type="transmembrane region" description="Helical" evidence="12">
    <location>
        <begin position="170"/>
        <end position="191"/>
    </location>
</feature>
<feature type="domain" description="Ion transport" evidence="13">
    <location>
        <begin position="43"/>
        <end position="262"/>
    </location>
</feature>
<evidence type="ECO:0000256" key="11">
    <source>
        <dbReference type="ARBA" id="ARBA00023303"/>
    </source>
</evidence>
<evidence type="ECO:0000256" key="9">
    <source>
        <dbReference type="ARBA" id="ARBA00023065"/>
    </source>
</evidence>
<feature type="transmembrane region" description="Helical" evidence="12">
    <location>
        <begin position="105"/>
        <end position="124"/>
    </location>
</feature>
<evidence type="ECO:0000256" key="6">
    <source>
        <dbReference type="ARBA" id="ARBA00022882"/>
    </source>
</evidence>
<keyword evidence="7" id="KW-0630">Potassium</keyword>
<dbReference type="PANTHER" id="PTHR11537">
    <property type="entry name" value="VOLTAGE-GATED POTASSIUM CHANNEL"/>
    <property type="match status" value="1"/>
</dbReference>
<dbReference type="EMBL" id="FCOR01000001">
    <property type="protein sequence ID" value="CVK15343.1"/>
    <property type="molecule type" value="Genomic_DNA"/>
</dbReference>
<dbReference type="GO" id="GO:0005249">
    <property type="term" value="F:voltage-gated potassium channel activity"/>
    <property type="evidence" value="ECO:0007669"/>
    <property type="project" value="InterPro"/>
</dbReference>
<dbReference type="PANTHER" id="PTHR11537:SF254">
    <property type="entry name" value="POTASSIUM VOLTAGE-GATED CHANNEL PROTEIN SHAB"/>
    <property type="match status" value="1"/>
</dbReference>
<feature type="transmembrane region" description="Helical" evidence="12">
    <location>
        <begin position="74"/>
        <end position="93"/>
    </location>
</feature>
<dbReference type="AlphaFoldDB" id="A0A0X3AM84"/>
<keyword evidence="8 12" id="KW-1133">Transmembrane helix</keyword>
<keyword evidence="4 12" id="KW-0812">Transmembrane</keyword>
<dbReference type="Gene3D" id="1.10.287.70">
    <property type="match status" value="1"/>
</dbReference>
<dbReference type="InterPro" id="IPR028325">
    <property type="entry name" value="VG_K_chnl"/>
</dbReference>
<dbReference type="GO" id="GO:0001508">
    <property type="term" value="P:action potential"/>
    <property type="evidence" value="ECO:0007669"/>
    <property type="project" value="TreeGrafter"/>
</dbReference>
<dbReference type="Pfam" id="PF00520">
    <property type="entry name" value="Ion_trans"/>
    <property type="match status" value="1"/>
</dbReference>